<evidence type="ECO:0000259" key="3">
    <source>
        <dbReference type="PROSITE" id="PS50102"/>
    </source>
</evidence>
<proteinExistence type="predicted"/>
<dbReference type="PROSITE" id="PS50102">
    <property type="entry name" value="RRM"/>
    <property type="match status" value="1"/>
</dbReference>
<evidence type="ECO:0000313" key="4">
    <source>
        <dbReference type="EMBL" id="ONK63202.1"/>
    </source>
</evidence>
<dbReference type="Proteomes" id="UP000243459">
    <property type="component" value="Chromosome 7"/>
</dbReference>
<name>A0A5P1EBG6_ASPOF</name>
<dbReference type="Pfam" id="PF11835">
    <property type="entry name" value="RRM_8"/>
    <property type="match status" value="1"/>
</dbReference>
<protein>
    <recommendedName>
        <fullName evidence="3">RRM domain-containing protein</fullName>
    </recommendedName>
</protein>
<feature type="compositionally biased region" description="Polar residues" evidence="2">
    <location>
        <begin position="525"/>
        <end position="541"/>
    </location>
</feature>
<feature type="domain" description="RRM" evidence="3">
    <location>
        <begin position="1"/>
        <end position="70"/>
    </location>
</feature>
<dbReference type="PANTHER" id="PTHR47477">
    <property type="entry name" value="TNF RECEPTOR-ASSOCIATED FACTOR HOMOLOG 1A"/>
    <property type="match status" value="1"/>
</dbReference>
<dbReference type="InterPro" id="IPR021790">
    <property type="entry name" value="PTBP1-like_RRM2"/>
</dbReference>
<keyword evidence="1" id="KW-0694">RNA-binding</keyword>
<organism evidence="4 5">
    <name type="scientific">Asparagus officinalis</name>
    <name type="common">Garden asparagus</name>
    <dbReference type="NCBI Taxonomy" id="4686"/>
    <lineage>
        <taxon>Eukaryota</taxon>
        <taxon>Viridiplantae</taxon>
        <taxon>Streptophyta</taxon>
        <taxon>Embryophyta</taxon>
        <taxon>Tracheophyta</taxon>
        <taxon>Spermatophyta</taxon>
        <taxon>Magnoliopsida</taxon>
        <taxon>Liliopsida</taxon>
        <taxon>Asparagales</taxon>
        <taxon>Asparagaceae</taxon>
        <taxon>Asparagoideae</taxon>
        <taxon>Asparagus</taxon>
    </lineage>
</organism>
<reference evidence="5" key="1">
    <citation type="journal article" date="2017" name="Nat. Commun.">
        <title>The asparagus genome sheds light on the origin and evolution of a young Y chromosome.</title>
        <authorList>
            <person name="Harkess A."/>
            <person name="Zhou J."/>
            <person name="Xu C."/>
            <person name="Bowers J.E."/>
            <person name="Van der Hulst R."/>
            <person name="Ayyampalayam S."/>
            <person name="Mercati F."/>
            <person name="Riccardi P."/>
            <person name="McKain M.R."/>
            <person name="Kakrana A."/>
            <person name="Tang H."/>
            <person name="Ray J."/>
            <person name="Groenendijk J."/>
            <person name="Arikit S."/>
            <person name="Mathioni S.M."/>
            <person name="Nakano M."/>
            <person name="Shan H."/>
            <person name="Telgmann-Rauber A."/>
            <person name="Kanno A."/>
            <person name="Yue Z."/>
            <person name="Chen H."/>
            <person name="Li W."/>
            <person name="Chen Y."/>
            <person name="Xu X."/>
            <person name="Zhang Y."/>
            <person name="Luo S."/>
            <person name="Chen H."/>
            <person name="Gao J."/>
            <person name="Mao Z."/>
            <person name="Pires J.C."/>
            <person name="Luo M."/>
            <person name="Kudrna D."/>
            <person name="Wing R.A."/>
            <person name="Meyers B.C."/>
            <person name="Yi K."/>
            <person name="Kong H."/>
            <person name="Lavrijsen P."/>
            <person name="Sunseri F."/>
            <person name="Falavigna A."/>
            <person name="Ye Y."/>
            <person name="Leebens-Mack J.H."/>
            <person name="Chen G."/>
        </authorList>
    </citation>
    <scope>NUCLEOTIDE SEQUENCE [LARGE SCALE GENOMIC DNA]</scope>
    <source>
        <strain evidence="5">cv. DH0086</strain>
    </source>
</reference>
<dbReference type="AlphaFoldDB" id="A0A5P1EBG6"/>
<feature type="region of interest" description="Disordered" evidence="2">
    <location>
        <begin position="287"/>
        <end position="354"/>
    </location>
</feature>
<evidence type="ECO:0000313" key="5">
    <source>
        <dbReference type="Proteomes" id="UP000243459"/>
    </source>
</evidence>
<dbReference type="SUPFAM" id="SSF54928">
    <property type="entry name" value="RNA-binding domain, RBD"/>
    <property type="match status" value="1"/>
</dbReference>
<dbReference type="InterPro" id="IPR035979">
    <property type="entry name" value="RBD_domain_sf"/>
</dbReference>
<sequence>MIYPITKEVLHQVFSPYGFVEKIVILQETVDFQALIQFQSHQNAVDAMNSLQGRNIYDGCCRLAIQISNFSEEFQPSQSFLSFKPMGSYPQQSNLIAAKSFSQQPNSVNSLFNSSGATLINGEDQGVDIQNQINGEFQPAHNLEVAKSSWENRDAYGPWHGKHVNSSARPVHTRADSSAWRDGFATSYKVKAGDSCNNGLSNLSLDDKVPLVDEDVEVKCLKRLEAFCSRKPYGGISEDGSGCVSILNSDLSPRMRSKNVSVDDLSLPRRKQNRLLEVDVDLSPLRRRKGVGDDLSPPRRNRNQSPDPGNDLSSPRSRQRLVEVSRRGVPPSIYLSPPRRRKKPKLKKPPWPISSKRKQKLNLSAVEENCAWFVDDRRQKLKTLIGDKTKWSSFHAFWLGIDRNIRWHMSKDKANAILKVVMKHFFIEKEVASTLVMDSLYIGLKVLKTQSKRKKTEVTNEFGTKHLNFMEPIASSSRPEISLQISSEILDRPNLAVDSPCWKRASMSQKYLFGSEVKDSGKGSQGLNRNGNQLSQLTTISSPKRSLLETEGASVETVVTDATQDKPFSPNLDSKDHIKKIKIGINGFRRIGRLVA</sequence>
<dbReference type="GO" id="GO:0003723">
    <property type="term" value="F:RNA binding"/>
    <property type="evidence" value="ECO:0007669"/>
    <property type="project" value="UniProtKB-UniRule"/>
</dbReference>
<dbReference type="EMBL" id="CM007387">
    <property type="protein sequence ID" value="ONK63202.1"/>
    <property type="molecule type" value="Genomic_DNA"/>
</dbReference>
<feature type="compositionally biased region" description="Polar residues" evidence="2">
    <location>
        <begin position="303"/>
        <end position="316"/>
    </location>
</feature>
<feature type="region of interest" description="Disordered" evidence="2">
    <location>
        <begin position="519"/>
        <end position="541"/>
    </location>
</feature>
<evidence type="ECO:0000256" key="1">
    <source>
        <dbReference type="PROSITE-ProRule" id="PRU00176"/>
    </source>
</evidence>
<dbReference type="InterPro" id="IPR012677">
    <property type="entry name" value="Nucleotide-bd_a/b_plait_sf"/>
</dbReference>
<dbReference type="InterPro" id="IPR000504">
    <property type="entry name" value="RRM_dom"/>
</dbReference>
<evidence type="ECO:0000256" key="2">
    <source>
        <dbReference type="SAM" id="MobiDB-lite"/>
    </source>
</evidence>
<accession>A0A5P1EBG6</accession>
<dbReference type="PANTHER" id="PTHR47477:SF8">
    <property type="entry name" value="TNF RECEPTOR-ASSOCIATED FACTOR HOMOLOG 1A"/>
    <property type="match status" value="1"/>
</dbReference>
<keyword evidence="5" id="KW-1185">Reference proteome</keyword>
<dbReference type="InterPro" id="IPR055327">
    <property type="entry name" value="TRAF1A/B"/>
</dbReference>
<gene>
    <name evidence="4" type="ORF">A4U43_C07F12450</name>
</gene>
<feature type="compositionally biased region" description="Basic residues" evidence="2">
    <location>
        <begin position="338"/>
        <end position="348"/>
    </location>
</feature>
<dbReference type="Gramene" id="ONK63202">
    <property type="protein sequence ID" value="ONK63202"/>
    <property type="gene ID" value="A4U43_C07F12450"/>
</dbReference>
<dbReference type="Gene3D" id="3.30.70.330">
    <property type="match status" value="1"/>
</dbReference>